<gene>
    <name evidence="7" type="ORF">KEC16_17845</name>
</gene>
<dbReference type="InterPro" id="IPR004450">
    <property type="entry name" value="Thr_synthase-like"/>
</dbReference>
<dbReference type="PANTHER" id="PTHR42690:SF1">
    <property type="entry name" value="THREONINE SYNTHASE-LIKE 2"/>
    <property type="match status" value="1"/>
</dbReference>
<dbReference type="NCBIfam" id="TIGR00260">
    <property type="entry name" value="thrC"/>
    <property type="match status" value="1"/>
</dbReference>
<evidence type="ECO:0000259" key="6">
    <source>
        <dbReference type="Pfam" id="PF14821"/>
    </source>
</evidence>
<evidence type="ECO:0000313" key="8">
    <source>
        <dbReference type="Proteomes" id="UP000680714"/>
    </source>
</evidence>
<dbReference type="EC" id="4.2.3.1" evidence="5"/>
<reference evidence="7 8" key="1">
    <citation type="submission" date="2021-04" db="EMBL/GenBank/DDBJ databases">
        <title>Magnetospirillum sulfuroxidans sp. nov., a facultative chemolithoautotrophic sulfur-oxidizing alphaproteobacterium isolated from freshwater sediment and proposals for Paramagetospirillum gen. nov., and Magnetospirillaceae fam. nov.</title>
        <authorList>
            <person name="Koziaeva V."/>
            <person name="Geelhoed J.S."/>
            <person name="Sorokin D.Y."/>
            <person name="Grouzdev D.S."/>
        </authorList>
    </citation>
    <scope>NUCLEOTIDE SEQUENCE [LARGE SCALE GENOMIC DNA]</scope>
    <source>
        <strain evidence="7 8">J10</strain>
    </source>
</reference>
<dbReference type="InterPro" id="IPR051166">
    <property type="entry name" value="Threonine_Synthase"/>
</dbReference>
<keyword evidence="8" id="KW-1185">Reference proteome</keyword>
<feature type="domain" description="Threonine synthase N-terminal" evidence="6">
    <location>
        <begin position="2"/>
        <end position="80"/>
    </location>
</feature>
<dbReference type="InterPro" id="IPR037158">
    <property type="entry name" value="Thr_synth_N_sf"/>
</dbReference>
<proteinExistence type="inferred from homology"/>
<dbReference type="EMBL" id="JAGTUF010000026">
    <property type="protein sequence ID" value="MBR9973594.1"/>
    <property type="molecule type" value="Genomic_DNA"/>
</dbReference>
<organism evidence="7 8">
    <name type="scientific">Magnetospirillum sulfuroxidans</name>
    <dbReference type="NCBI Taxonomy" id="611300"/>
    <lineage>
        <taxon>Bacteria</taxon>
        <taxon>Pseudomonadati</taxon>
        <taxon>Pseudomonadota</taxon>
        <taxon>Alphaproteobacteria</taxon>
        <taxon>Rhodospirillales</taxon>
        <taxon>Rhodospirillaceae</taxon>
        <taxon>Magnetospirillum</taxon>
    </lineage>
</organism>
<dbReference type="Gene3D" id="3.40.50.1100">
    <property type="match status" value="2"/>
</dbReference>
<dbReference type="Pfam" id="PF14821">
    <property type="entry name" value="Thr_synth_N"/>
    <property type="match status" value="1"/>
</dbReference>
<evidence type="ECO:0000256" key="5">
    <source>
        <dbReference type="NCBIfam" id="TIGR00260"/>
    </source>
</evidence>
<dbReference type="RefSeq" id="WP_211551476.1">
    <property type="nucleotide sequence ID" value="NZ_JAGTUF010000026.1"/>
</dbReference>
<dbReference type="SUPFAM" id="SSF53686">
    <property type="entry name" value="Tryptophan synthase beta subunit-like PLP-dependent enzymes"/>
    <property type="match status" value="1"/>
</dbReference>
<sequence>MKYVSTRGSAPVLSFDDVLLAGLARDGGLYVPQSWPHFSAAEIRAMRGLSYAEIAVTVMAPFVEGCLTRDELTALVNDTYAGFTHPAVAPLRQVGANQWVLELFHGPTIAFKDYALQLVGRLFDHVLKKRGQRVTIVGATSGDTGSAAIEACRDRAAIDIVILHPQGRTSEVQRKQMTTVLASNVRNLAVEGTFDDCQDMVKALFNDHAFRDTYNLSAVNSINWARVMAQIVYYFASAVAVGAPDVPMTFSVPTGNFGNVFAGFCAKQMGLPVEKFIVGSNSNDILTRFFETGVMSADGVVPTLSPSMDIQVSSNFERLVFHYLGNDGAAVATLMDEFRTTGRMDMPQGAYGAMRTLFEGHRYNDQETLAVMKTMRQTAGEMLDPHSAIGVAAGIKGHDHKASPLVALATAHPAKFPDAVEKATGIRPPLPDHMADLFDRPERFDVIANDLAAVRDYVVTFAGRARA</sequence>
<evidence type="ECO:0000256" key="2">
    <source>
        <dbReference type="ARBA" id="ARBA00005517"/>
    </source>
</evidence>
<evidence type="ECO:0000256" key="4">
    <source>
        <dbReference type="ARBA" id="ARBA00023239"/>
    </source>
</evidence>
<dbReference type="PANTHER" id="PTHR42690">
    <property type="entry name" value="THREONINE SYNTHASE FAMILY MEMBER"/>
    <property type="match status" value="1"/>
</dbReference>
<evidence type="ECO:0000256" key="3">
    <source>
        <dbReference type="ARBA" id="ARBA00022898"/>
    </source>
</evidence>
<evidence type="ECO:0000256" key="1">
    <source>
        <dbReference type="ARBA" id="ARBA00001933"/>
    </source>
</evidence>
<protein>
    <recommendedName>
        <fullName evidence="5">Threonine synthase</fullName>
        <ecNumber evidence="5">4.2.3.1</ecNumber>
    </recommendedName>
</protein>
<dbReference type="Pfam" id="PF24857">
    <property type="entry name" value="THR4_C"/>
    <property type="match status" value="1"/>
</dbReference>
<keyword evidence="4 7" id="KW-0456">Lyase</keyword>
<keyword evidence="3" id="KW-0663">Pyridoxal phosphate</keyword>
<comment type="cofactor">
    <cofactor evidence="1">
        <name>pyridoxal 5'-phosphate</name>
        <dbReference type="ChEBI" id="CHEBI:597326"/>
    </cofactor>
</comment>
<dbReference type="InterPro" id="IPR036052">
    <property type="entry name" value="TrpB-like_PALP_sf"/>
</dbReference>
<dbReference type="CDD" id="cd01560">
    <property type="entry name" value="Thr-synth_2"/>
    <property type="match status" value="1"/>
</dbReference>
<dbReference type="Gene3D" id="3.90.1380.10">
    <property type="entry name" value="Threonine synthase, N-terminal domain"/>
    <property type="match status" value="1"/>
</dbReference>
<name>A0ABS5IGX9_9PROT</name>
<dbReference type="Proteomes" id="UP000680714">
    <property type="component" value="Unassembled WGS sequence"/>
</dbReference>
<comment type="similarity">
    <text evidence="2">Belongs to the threonine synthase family.</text>
</comment>
<comment type="caution">
    <text evidence="7">The sequence shown here is derived from an EMBL/GenBank/DDBJ whole genome shotgun (WGS) entry which is preliminary data.</text>
</comment>
<dbReference type="InterPro" id="IPR029144">
    <property type="entry name" value="Thr_synth_N"/>
</dbReference>
<evidence type="ECO:0000313" key="7">
    <source>
        <dbReference type="EMBL" id="MBR9973594.1"/>
    </source>
</evidence>
<dbReference type="GO" id="GO:0004795">
    <property type="term" value="F:threonine synthase activity"/>
    <property type="evidence" value="ECO:0007669"/>
    <property type="project" value="UniProtKB-EC"/>
</dbReference>
<accession>A0ABS5IGX9</accession>